<accession>A0A564Y2R6</accession>
<reference evidence="1 2" key="1">
    <citation type="submission" date="2019-07" db="EMBL/GenBank/DDBJ databases">
        <authorList>
            <person name="Jastrzebski P J."/>
            <person name="Paukszto L."/>
            <person name="Jastrzebski P J."/>
        </authorList>
    </citation>
    <scope>NUCLEOTIDE SEQUENCE [LARGE SCALE GENOMIC DNA]</scope>
    <source>
        <strain evidence="1 2">WMS-il1</strain>
    </source>
</reference>
<dbReference type="Proteomes" id="UP000321570">
    <property type="component" value="Unassembled WGS sequence"/>
</dbReference>
<evidence type="ECO:0000313" key="1">
    <source>
        <dbReference type="EMBL" id="VUZ41541.1"/>
    </source>
</evidence>
<sequence>MFDQNAPQDAIPQADALINIPDEIEPVNVKQRFPDIFNNLNLFENRLEIPGIALHLSRDEQRFIEQLPLIADMLSKAHGQEIEHLLGVLPSTFEILRRIFWRQPGRGQIRKLFHLFSMRNIRLIHHMISRGLQFSSAEKVFTCFVAALLLYFISDYLSKLLFWRCIKIVNALRTMFGDIPFMRIANYGASSIIASSQVAFTRNSALRRPLGRILAPGIIFPRIFRLWRLKCKVPILPILSYLLLFLA</sequence>
<evidence type="ECO:0000313" key="2">
    <source>
        <dbReference type="Proteomes" id="UP000321570"/>
    </source>
</evidence>
<dbReference type="EMBL" id="CABIJS010000066">
    <property type="protein sequence ID" value="VUZ41541.1"/>
    <property type="molecule type" value="Genomic_DNA"/>
</dbReference>
<keyword evidence="2" id="KW-1185">Reference proteome</keyword>
<dbReference type="AlphaFoldDB" id="A0A564Y2R6"/>
<name>A0A564Y2R6_HYMDI</name>
<proteinExistence type="predicted"/>
<protein>
    <submittedName>
        <fullName evidence="1">Uncharacterized protein</fullName>
    </submittedName>
</protein>
<organism evidence="1 2">
    <name type="scientific">Hymenolepis diminuta</name>
    <name type="common">Rat tapeworm</name>
    <dbReference type="NCBI Taxonomy" id="6216"/>
    <lineage>
        <taxon>Eukaryota</taxon>
        <taxon>Metazoa</taxon>
        <taxon>Spiralia</taxon>
        <taxon>Lophotrochozoa</taxon>
        <taxon>Platyhelminthes</taxon>
        <taxon>Cestoda</taxon>
        <taxon>Eucestoda</taxon>
        <taxon>Cyclophyllidea</taxon>
        <taxon>Hymenolepididae</taxon>
        <taxon>Hymenolepis</taxon>
    </lineage>
</organism>
<gene>
    <name evidence="1" type="ORF">WMSIL1_LOCUS2560</name>
</gene>